<protein>
    <submittedName>
        <fullName evidence="3">ORF-A</fullName>
    </submittedName>
</protein>
<evidence type="ECO:0000313" key="2">
    <source>
        <dbReference type="EMBL" id="ANJ44352.1"/>
    </source>
</evidence>
<evidence type="ECO:0000313" key="4">
    <source>
        <dbReference type="EMBL" id="ANN13315.1"/>
    </source>
</evidence>
<keyword evidence="1" id="KW-1133">Transmembrane helix</keyword>
<evidence type="ECO:0000313" key="12">
    <source>
        <dbReference type="EMBL" id="ANN13572.1"/>
    </source>
</evidence>
<reference evidence="3" key="1">
    <citation type="submission" date="2016-05" db="EMBL/GenBank/DDBJ databases">
        <title>Comparative sequence analysis of Cyclospora cayetanensis apicoplast genomes originating from diverse geographical regions.</title>
        <authorList>
            <person name="Gopinath G.R."/>
            <person name="Cinar H.N."/>
            <person name="Murphy H.R."/>
            <person name="Qvarnstrom Y."/>
            <person name="Wei-Pridgeon Y."/>
            <person name="Li W."/>
            <person name="Nascimento F."/>
            <person name="Arrowood M.J."/>
            <person name="Jang A."/>
            <person name="Kim E."/>
            <person name="Kim R."/>
            <person name="da Silva A."/>
            <person name="DaSilva A."/>
        </authorList>
    </citation>
    <scope>NUCLEOTIDE SEQUENCE</scope>
    <source>
        <strain evidence="12">Guatemala-1</strain>
        <strain evidence="3">Indonesia-1</strain>
        <strain evidence="4">Indonesia-2</strain>
        <strain evidence="5">Indonesia-3</strain>
        <strain evidence="8">NepalC10</strain>
        <strain evidence="6">NepalC5</strain>
        <strain evidence="7">NepalC8</strain>
        <strain evidence="9">Newyork-1</strain>
        <strain evidence="2">NF1</strain>
        <strain evidence="10">Rhodeisland-1</strain>
        <strain evidence="11">Texas-1</strain>
    </source>
</reference>
<feature type="transmembrane region" description="Helical" evidence="1">
    <location>
        <begin position="383"/>
        <end position="407"/>
    </location>
</feature>
<evidence type="ECO:0000313" key="3">
    <source>
        <dbReference type="EMBL" id="ANN13286.1"/>
    </source>
</evidence>
<dbReference type="EMBL" id="KX273381">
    <property type="protein sequence ID" value="ANN13344.1"/>
    <property type="molecule type" value="Genomic_DNA"/>
</dbReference>
<evidence type="ECO:0000313" key="6">
    <source>
        <dbReference type="EMBL" id="ANN13373.1"/>
    </source>
</evidence>
<keyword evidence="1" id="KW-0472">Membrane</keyword>
<organism evidence="3">
    <name type="scientific">Cyclospora cayetanensis</name>
    <dbReference type="NCBI Taxonomy" id="88456"/>
    <lineage>
        <taxon>Eukaryota</taxon>
        <taxon>Sar</taxon>
        <taxon>Alveolata</taxon>
        <taxon>Apicomplexa</taxon>
        <taxon>Conoidasida</taxon>
        <taxon>Coccidia</taxon>
        <taxon>Eucoccidiorida</taxon>
        <taxon>Eimeriorina</taxon>
        <taxon>Eimeriidae</taxon>
        <taxon>Cyclospora</taxon>
    </lineage>
</organism>
<dbReference type="EMBL" id="KX273387">
    <property type="protein sequence ID" value="ANN13517.1"/>
    <property type="molecule type" value="Genomic_DNA"/>
</dbReference>
<accession>A0A193BMA2</accession>
<dbReference type="EMBL" id="KX189066">
    <property type="protein sequence ID" value="ANJ44352.1"/>
    <property type="molecule type" value="Genomic_DNA"/>
</dbReference>
<dbReference type="VEuPathDB" id="ToxoDB:ccNF1C8_api_25"/>
<evidence type="ECO:0000313" key="9">
    <source>
        <dbReference type="EMBL" id="ANN13460.1"/>
    </source>
</evidence>
<dbReference type="EMBL" id="KX273389">
    <property type="protein sequence ID" value="ANN13572.1"/>
    <property type="molecule type" value="Genomic_DNA"/>
</dbReference>
<evidence type="ECO:0000256" key="1">
    <source>
        <dbReference type="SAM" id="Phobius"/>
    </source>
</evidence>
<evidence type="ECO:0000313" key="11">
    <source>
        <dbReference type="EMBL" id="ANN13517.1"/>
    </source>
</evidence>
<sequence>MISKIFYITSKNIKIIKNNNIFPILITNNICIYTYFKYIKLIKSILSQYNLNYIESYNIYIKQNKKFNLINTYFPKLYLIDNIFYKIICIKYNFSKLNYLFIKNILLPKNLITQLIHKQFINNYITFLLNNKSLIKNSVKIYSLYINYIYITTYYTYWKNLFSYKYIFNFLKGIYLYKKNISNFNESIKDITSGLISIEIIFEAKALPNIYLIPSKLSILNNLFISYEETTLNYLWKYNLYTFSNKNLLFFTEINTISLNKIYEHNTAILLPNNIITSGNYSINILLLKLFSYNLNFYKQDHSITMSHIFIFNLIIESLLKQYFKNGINIPSIQFELIAKKMTSFVKINYIGDSSLLENDIFEYTKLKILNYTLFTLGYKQILYIPIILGITKSILACSGFFLSISFQEIIKYLIKLSIEVSTDWLSDLKSNIITTDIIKTGSGWQRHFIKI</sequence>
<dbReference type="EMBL" id="KX273385">
    <property type="protein sequence ID" value="ANN13460.1"/>
    <property type="molecule type" value="Genomic_DNA"/>
</dbReference>
<dbReference type="EMBL" id="KX273380">
    <property type="protein sequence ID" value="ANN13315.1"/>
    <property type="molecule type" value="Genomic_DNA"/>
</dbReference>
<dbReference type="Gene3D" id="1.10.1790.20">
    <property type="match status" value="1"/>
</dbReference>
<proteinExistence type="predicted"/>
<dbReference type="SUPFAM" id="SSF64484">
    <property type="entry name" value="beta and beta-prime subunits of DNA dependent RNA-polymerase"/>
    <property type="match status" value="1"/>
</dbReference>
<name>A0A193BMA2_9EIME</name>
<keyword evidence="1" id="KW-0812">Transmembrane</keyword>
<dbReference type="EMBL" id="KX273384">
    <property type="protein sequence ID" value="ANN13431.1"/>
    <property type="molecule type" value="Genomic_DNA"/>
</dbReference>
<dbReference type="EMBL" id="KX273383">
    <property type="protein sequence ID" value="ANN13402.1"/>
    <property type="molecule type" value="Genomic_DNA"/>
</dbReference>
<evidence type="ECO:0000313" key="5">
    <source>
        <dbReference type="EMBL" id="ANN13344.1"/>
    </source>
</evidence>
<dbReference type="EMBL" id="KX273379">
    <property type="protein sequence ID" value="ANN13286.1"/>
    <property type="molecule type" value="Genomic_DNA"/>
</dbReference>
<evidence type="ECO:0000313" key="10">
    <source>
        <dbReference type="EMBL" id="ANN13488.1"/>
    </source>
</evidence>
<dbReference type="EMBL" id="KX273386">
    <property type="protein sequence ID" value="ANN13488.1"/>
    <property type="molecule type" value="Genomic_DNA"/>
</dbReference>
<dbReference type="EMBL" id="KX273382">
    <property type="protein sequence ID" value="ANN13373.1"/>
    <property type="molecule type" value="Genomic_DNA"/>
</dbReference>
<evidence type="ECO:0000313" key="8">
    <source>
        <dbReference type="EMBL" id="ANN13431.1"/>
    </source>
</evidence>
<dbReference type="AlphaFoldDB" id="A0A193BMA2"/>
<dbReference type="Gene3D" id="1.10.150.390">
    <property type="match status" value="1"/>
</dbReference>
<evidence type="ECO:0000313" key="7">
    <source>
        <dbReference type="EMBL" id="ANN13402.1"/>
    </source>
</evidence>